<name>A0A6J4IV43_9SPHI</name>
<gene>
    <name evidence="1" type="ORF">AVDCRST_MAG56-2596</name>
</gene>
<evidence type="ECO:0000313" key="1">
    <source>
        <dbReference type="EMBL" id="CAA9262576.1"/>
    </source>
</evidence>
<accession>A0A6J4IV43</accession>
<proteinExistence type="predicted"/>
<protein>
    <submittedName>
        <fullName evidence="1">Uncharacterized protein</fullName>
    </submittedName>
</protein>
<sequence length="247" mass="27448">MHKLYISLLLVFLVVPVWAQRITNVQAQMVGDYVSIQYDLAGEIPGQVFEVALYSSHNDYSQPLKQVRGEVGPDITPGRQKAIEWGAQKELTRFTGDVTFEVRANLTFSPIAIGYPEVESVFRRGHAYKLQWKGGLAGEKLRLELIRDGFPNQVIDNVPNTGNYTWRVAEETPIAENYRLKITAQSNNVLNTKTSDLFAIKRRIPLVAKFIPAGILLGAAGFWAISQFGPGPGSEEPILPPPDQEGL</sequence>
<organism evidence="1">
    <name type="scientific">uncultured Cytophagales bacterium</name>
    <dbReference type="NCBI Taxonomy" id="158755"/>
    <lineage>
        <taxon>Bacteria</taxon>
        <taxon>Pseudomonadati</taxon>
        <taxon>Bacteroidota</taxon>
        <taxon>Sphingobacteriia</taxon>
        <taxon>Sphingobacteriales</taxon>
        <taxon>environmental samples</taxon>
    </lineage>
</organism>
<dbReference type="EMBL" id="CADCTQ010000227">
    <property type="protein sequence ID" value="CAA9262576.1"/>
    <property type="molecule type" value="Genomic_DNA"/>
</dbReference>
<reference evidence="1" key="1">
    <citation type="submission" date="2020-02" db="EMBL/GenBank/DDBJ databases">
        <authorList>
            <person name="Meier V. D."/>
        </authorList>
    </citation>
    <scope>NUCLEOTIDE SEQUENCE</scope>
    <source>
        <strain evidence="1">AVDCRST_MAG56</strain>
    </source>
</reference>
<dbReference type="AlphaFoldDB" id="A0A6J4IV43"/>